<dbReference type="InterPro" id="IPR014327">
    <property type="entry name" value="RNA_pol_sigma70_bacteroid"/>
</dbReference>
<evidence type="ECO:0000256" key="2">
    <source>
        <dbReference type="ARBA" id="ARBA00023015"/>
    </source>
</evidence>
<dbReference type="PANTHER" id="PTHR43133">
    <property type="entry name" value="RNA POLYMERASE ECF-TYPE SIGMA FACTO"/>
    <property type="match status" value="1"/>
</dbReference>
<organism evidence="7 8">
    <name type="scientific">Parabacteroides chartae</name>
    <dbReference type="NCBI Taxonomy" id="1037355"/>
    <lineage>
        <taxon>Bacteria</taxon>
        <taxon>Pseudomonadati</taxon>
        <taxon>Bacteroidota</taxon>
        <taxon>Bacteroidia</taxon>
        <taxon>Bacteroidales</taxon>
        <taxon>Tannerellaceae</taxon>
        <taxon>Parabacteroides</taxon>
    </lineage>
</organism>
<dbReference type="Gene3D" id="1.10.1740.10">
    <property type="match status" value="1"/>
</dbReference>
<evidence type="ECO:0000256" key="3">
    <source>
        <dbReference type="ARBA" id="ARBA00023082"/>
    </source>
</evidence>
<dbReference type="Pfam" id="PF04542">
    <property type="entry name" value="Sigma70_r2"/>
    <property type="match status" value="1"/>
</dbReference>
<dbReference type="NCBIfam" id="TIGR02937">
    <property type="entry name" value="sigma70-ECF"/>
    <property type="match status" value="1"/>
</dbReference>
<dbReference type="NCBIfam" id="TIGR02985">
    <property type="entry name" value="Sig70_bacteroi1"/>
    <property type="match status" value="1"/>
</dbReference>
<dbReference type="InterPro" id="IPR007627">
    <property type="entry name" value="RNA_pol_sigma70_r2"/>
</dbReference>
<dbReference type="PANTHER" id="PTHR43133:SF46">
    <property type="entry name" value="RNA POLYMERASE SIGMA-70 FACTOR ECF SUBFAMILY"/>
    <property type="match status" value="1"/>
</dbReference>
<evidence type="ECO:0000313" key="7">
    <source>
        <dbReference type="EMBL" id="SKB46298.1"/>
    </source>
</evidence>
<sequence>MNLIIKQLQDGNEKVFEQIVREYWPRMFKFALIYTQNNETSQELVQDTFLVLWNNRAVLKDNTNLITYLMVVLRNKCLNLLEQTRIRKLYIEEIDDETIYQRANLYVLQDEASQIVESEDLHKAIERALSKVPEKTREVFMLSRYDGLKNQQIAETKNISQKTVEYHISKALQILKEELPQDYWIWIFLIRFII</sequence>
<reference evidence="8" key="1">
    <citation type="submission" date="2017-02" db="EMBL/GenBank/DDBJ databases">
        <authorList>
            <person name="Varghese N."/>
            <person name="Submissions S."/>
        </authorList>
    </citation>
    <scope>NUCLEOTIDE SEQUENCE [LARGE SCALE GENOMIC DNA]</scope>
    <source>
        <strain evidence="8">DSM 24967</strain>
    </source>
</reference>
<keyword evidence="3" id="KW-0731">Sigma factor</keyword>
<dbReference type="InterPro" id="IPR013249">
    <property type="entry name" value="RNA_pol_sigma70_r4_t2"/>
</dbReference>
<dbReference type="GO" id="GO:0016987">
    <property type="term" value="F:sigma factor activity"/>
    <property type="evidence" value="ECO:0007669"/>
    <property type="project" value="UniProtKB-KW"/>
</dbReference>
<gene>
    <name evidence="7" type="ORF">SAMN05660349_01275</name>
</gene>
<dbReference type="InterPro" id="IPR013324">
    <property type="entry name" value="RNA_pol_sigma_r3/r4-like"/>
</dbReference>
<dbReference type="GO" id="GO:0003677">
    <property type="term" value="F:DNA binding"/>
    <property type="evidence" value="ECO:0007669"/>
    <property type="project" value="InterPro"/>
</dbReference>
<dbReference type="InterPro" id="IPR036388">
    <property type="entry name" value="WH-like_DNA-bd_sf"/>
</dbReference>
<name>A0A1T5BGD0_9BACT</name>
<protein>
    <submittedName>
        <fullName evidence="7">RNA polymerase sigma-70 factor, ECF subfamily</fullName>
    </submittedName>
</protein>
<keyword evidence="8" id="KW-1185">Reference proteome</keyword>
<dbReference type="SUPFAM" id="SSF88946">
    <property type="entry name" value="Sigma2 domain of RNA polymerase sigma factors"/>
    <property type="match status" value="1"/>
</dbReference>
<dbReference type="Pfam" id="PF08281">
    <property type="entry name" value="Sigma70_r4_2"/>
    <property type="match status" value="1"/>
</dbReference>
<evidence type="ECO:0000256" key="1">
    <source>
        <dbReference type="ARBA" id="ARBA00010641"/>
    </source>
</evidence>
<evidence type="ECO:0000313" key="8">
    <source>
        <dbReference type="Proteomes" id="UP000190852"/>
    </source>
</evidence>
<feature type="domain" description="RNA polymerase sigma factor 70 region 4 type 2" evidence="6">
    <location>
        <begin position="123"/>
        <end position="173"/>
    </location>
</feature>
<dbReference type="Proteomes" id="UP000190852">
    <property type="component" value="Unassembled WGS sequence"/>
</dbReference>
<dbReference type="InterPro" id="IPR014284">
    <property type="entry name" value="RNA_pol_sigma-70_dom"/>
</dbReference>
<evidence type="ECO:0000259" key="6">
    <source>
        <dbReference type="Pfam" id="PF08281"/>
    </source>
</evidence>
<proteinExistence type="inferred from homology"/>
<evidence type="ECO:0000259" key="5">
    <source>
        <dbReference type="Pfam" id="PF04542"/>
    </source>
</evidence>
<dbReference type="AlphaFoldDB" id="A0A1T5BGD0"/>
<dbReference type="EMBL" id="FUYQ01000007">
    <property type="protein sequence ID" value="SKB46298.1"/>
    <property type="molecule type" value="Genomic_DNA"/>
</dbReference>
<dbReference type="Gene3D" id="1.10.10.10">
    <property type="entry name" value="Winged helix-like DNA-binding domain superfamily/Winged helix DNA-binding domain"/>
    <property type="match status" value="1"/>
</dbReference>
<comment type="similarity">
    <text evidence="1">Belongs to the sigma-70 factor family. ECF subfamily.</text>
</comment>
<keyword evidence="4" id="KW-0804">Transcription</keyword>
<dbReference type="GO" id="GO:0006352">
    <property type="term" value="P:DNA-templated transcription initiation"/>
    <property type="evidence" value="ECO:0007669"/>
    <property type="project" value="InterPro"/>
</dbReference>
<dbReference type="RefSeq" id="WP_079682899.1">
    <property type="nucleotide sequence ID" value="NZ_FUYQ01000007.1"/>
</dbReference>
<accession>A0A1T5BGD0</accession>
<feature type="domain" description="RNA polymerase sigma-70 region 2" evidence="5">
    <location>
        <begin position="20"/>
        <end position="84"/>
    </location>
</feature>
<evidence type="ECO:0000256" key="4">
    <source>
        <dbReference type="ARBA" id="ARBA00023163"/>
    </source>
</evidence>
<dbReference type="InterPro" id="IPR039425">
    <property type="entry name" value="RNA_pol_sigma-70-like"/>
</dbReference>
<dbReference type="SUPFAM" id="SSF88659">
    <property type="entry name" value="Sigma3 and sigma4 domains of RNA polymerase sigma factors"/>
    <property type="match status" value="1"/>
</dbReference>
<dbReference type="InterPro" id="IPR013325">
    <property type="entry name" value="RNA_pol_sigma_r2"/>
</dbReference>
<keyword evidence="2" id="KW-0805">Transcription regulation</keyword>